<comment type="function">
    <text evidence="13">The RuvA-RuvB-RuvC complex processes Holliday junction (HJ) DNA during genetic recombination and DNA repair. Endonuclease that resolves HJ intermediates. Cleaves cruciform DNA by making single-stranded nicks across the HJ at symmetrical positions within the homologous arms, yielding a 5'-phosphate and a 3'-hydroxyl group; requires a central core of homology in the junction. The consensus cleavage sequence is 5'-(A/T)TT(C/G)-3'. Cleavage occurs on the 3'-side of the TT dinucleotide at the point of strand exchange. HJ branch migration catalyzed by RuvA-RuvB allows RuvC to scan DNA until it finds its consensus sequence, where it cleaves and resolves the cruciform DNA.</text>
</comment>
<comment type="similarity">
    <text evidence="1 13">Belongs to the RuvC family.</text>
</comment>
<keyword evidence="6 13" id="KW-0227">DNA damage</keyword>
<keyword evidence="3 13" id="KW-0540">Nuclease</keyword>
<dbReference type="InterPro" id="IPR012337">
    <property type="entry name" value="RNaseH-like_sf"/>
</dbReference>
<keyword evidence="8 13" id="KW-0460">Magnesium</keyword>
<reference evidence="15 16" key="1">
    <citation type="journal article" date="2016" name="Int. J. Syst. Evol. Microbiol.">
        <title>Pyruvatibacter mobilis gen. nov., sp. nov., a marine bacterium from the culture broth of Picochlorum sp. 122.</title>
        <authorList>
            <person name="Wang G."/>
            <person name="Tang M."/>
            <person name="Wu H."/>
            <person name="Dai S."/>
            <person name="Li T."/>
            <person name="Chen C."/>
            <person name="He H."/>
            <person name="Fan J."/>
            <person name="Xiang W."/>
            <person name="Li X."/>
        </authorList>
    </citation>
    <scope>NUCLEOTIDE SEQUENCE [LARGE SCALE GENOMIC DNA]</scope>
    <source>
        <strain evidence="15 16">GYP-11</strain>
    </source>
</reference>
<keyword evidence="7 13" id="KW-0378">Hydrolase</keyword>
<dbReference type="GO" id="GO:0003677">
    <property type="term" value="F:DNA binding"/>
    <property type="evidence" value="ECO:0007669"/>
    <property type="project" value="UniProtKB-KW"/>
</dbReference>
<evidence type="ECO:0000256" key="4">
    <source>
        <dbReference type="ARBA" id="ARBA00022723"/>
    </source>
</evidence>
<gene>
    <name evidence="13 15" type="primary">ruvC</name>
    <name evidence="15" type="ORF">GTQ45_13350</name>
</gene>
<comment type="caution">
    <text evidence="15">The sequence shown here is derived from an EMBL/GenBank/DDBJ whole genome shotgun (WGS) entry which is preliminary data.</text>
</comment>
<evidence type="ECO:0000256" key="1">
    <source>
        <dbReference type="ARBA" id="ARBA00009518"/>
    </source>
</evidence>
<dbReference type="SUPFAM" id="SSF53098">
    <property type="entry name" value="Ribonuclease H-like"/>
    <property type="match status" value="1"/>
</dbReference>
<dbReference type="Gene3D" id="3.30.420.10">
    <property type="entry name" value="Ribonuclease H-like superfamily/Ribonuclease H"/>
    <property type="match status" value="1"/>
</dbReference>
<dbReference type="GO" id="GO:0008821">
    <property type="term" value="F:crossover junction DNA endonuclease activity"/>
    <property type="evidence" value="ECO:0007669"/>
    <property type="project" value="UniProtKB-UniRule"/>
</dbReference>
<evidence type="ECO:0000256" key="8">
    <source>
        <dbReference type="ARBA" id="ARBA00022842"/>
    </source>
</evidence>
<accession>A0A845QFT6</accession>
<dbReference type="AlphaFoldDB" id="A0A845QFT6"/>
<dbReference type="InterPro" id="IPR036397">
    <property type="entry name" value="RNaseH_sf"/>
</dbReference>
<dbReference type="GO" id="GO:0009432">
    <property type="term" value="P:SOS response"/>
    <property type="evidence" value="ECO:0007669"/>
    <property type="project" value="UniProtKB-ARBA"/>
</dbReference>
<dbReference type="Proteomes" id="UP000470384">
    <property type="component" value="Unassembled WGS sequence"/>
</dbReference>
<feature type="active site" evidence="13">
    <location>
        <position position="151"/>
    </location>
</feature>
<keyword evidence="9 13" id="KW-0238">DNA-binding</keyword>
<dbReference type="EMBL" id="WXYQ01000011">
    <property type="protein sequence ID" value="NBG96721.1"/>
    <property type="molecule type" value="Genomic_DNA"/>
</dbReference>
<evidence type="ECO:0000313" key="16">
    <source>
        <dbReference type="Proteomes" id="UP000470384"/>
    </source>
</evidence>
<evidence type="ECO:0000256" key="3">
    <source>
        <dbReference type="ARBA" id="ARBA00022722"/>
    </source>
</evidence>
<dbReference type="HAMAP" id="MF_00034">
    <property type="entry name" value="RuvC"/>
    <property type="match status" value="1"/>
</dbReference>
<dbReference type="InterPro" id="IPR002176">
    <property type="entry name" value="X-over_junc_endoDNase_RuvC"/>
</dbReference>
<dbReference type="PRINTS" id="PR00696">
    <property type="entry name" value="RSOLVASERUVC"/>
</dbReference>
<protein>
    <recommendedName>
        <fullName evidence="13 14">Crossover junction endodeoxyribonuclease RuvC</fullName>
        <ecNumber evidence="13 14">3.1.21.10</ecNumber>
    </recommendedName>
    <alternativeName>
        <fullName evidence="13">Holliday junction nuclease RuvC</fullName>
    </alternativeName>
    <alternativeName>
        <fullName evidence="13">Holliday junction resolvase RuvC</fullName>
    </alternativeName>
</protein>
<comment type="cofactor">
    <cofactor evidence="13">
        <name>Mg(2+)</name>
        <dbReference type="ChEBI" id="CHEBI:18420"/>
    </cofactor>
    <text evidence="13">Binds 2 Mg(2+) ion per subunit.</text>
</comment>
<evidence type="ECO:0000256" key="13">
    <source>
        <dbReference type="HAMAP-Rule" id="MF_00034"/>
    </source>
</evidence>
<evidence type="ECO:0000256" key="11">
    <source>
        <dbReference type="ARBA" id="ARBA00023204"/>
    </source>
</evidence>
<dbReference type="PANTHER" id="PTHR30194:SF3">
    <property type="entry name" value="CROSSOVER JUNCTION ENDODEOXYRIBONUCLEASE RUVC"/>
    <property type="match status" value="1"/>
</dbReference>
<dbReference type="GO" id="GO:0005737">
    <property type="term" value="C:cytoplasm"/>
    <property type="evidence" value="ECO:0007669"/>
    <property type="project" value="UniProtKB-SubCell"/>
</dbReference>
<dbReference type="GeneID" id="300653773"/>
<evidence type="ECO:0000256" key="10">
    <source>
        <dbReference type="ARBA" id="ARBA00023172"/>
    </source>
</evidence>
<keyword evidence="2 13" id="KW-0963">Cytoplasm</keyword>
<evidence type="ECO:0000256" key="5">
    <source>
        <dbReference type="ARBA" id="ARBA00022759"/>
    </source>
</evidence>
<evidence type="ECO:0000256" key="6">
    <source>
        <dbReference type="ARBA" id="ARBA00022763"/>
    </source>
</evidence>
<comment type="subcellular location">
    <subcellularLocation>
        <location evidence="13">Cytoplasm</location>
    </subcellularLocation>
</comment>
<evidence type="ECO:0000313" key="15">
    <source>
        <dbReference type="EMBL" id="NBG96721.1"/>
    </source>
</evidence>
<evidence type="ECO:0000256" key="7">
    <source>
        <dbReference type="ARBA" id="ARBA00022801"/>
    </source>
</evidence>
<feature type="active site" evidence="13">
    <location>
        <position position="79"/>
    </location>
</feature>
<keyword evidence="11 13" id="KW-0234">DNA repair</keyword>
<dbReference type="Pfam" id="PF02075">
    <property type="entry name" value="RuvC"/>
    <property type="match status" value="1"/>
</dbReference>
<evidence type="ECO:0000256" key="14">
    <source>
        <dbReference type="NCBIfam" id="TIGR00228"/>
    </source>
</evidence>
<dbReference type="RefSeq" id="WP_160588750.1">
    <property type="nucleotide sequence ID" value="NZ_BMHN01000001.1"/>
</dbReference>
<dbReference type="EC" id="3.1.21.10" evidence="13 14"/>
<evidence type="ECO:0000256" key="2">
    <source>
        <dbReference type="ARBA" id="ARBA00022490"/>
    </source>
</evidence>
<proteinExistence type="inferred from homology"/>
<feature type="binding site" evidence="13">
    <location>
        <position position="151"/>
    </location>
    <ligand>
        <name>Mg(2+)</name>
        <dbReference type="ChEBI" id="CHEBI:18420"/>
        <label>1</label>
    </ligand>
</feature>
<sequence>MASSIPTTSGHRRRLLGLDPGLRATGWGVVDVEGSRLSHVANGTVTSQARDSLAERLLAIHCGLEAVIREFNPQEAAIESVFVNRDGQATLKLGQARGVAILAAAQAGLEVAEYAPNHIKKSVVGAGHADKRQMMTMVTMLLPSCDPHSEHSVDALAVAITHAHGSAGAARVASAIAGGRA</sequence>
<evidence type="ECO:0000256" key="9">
    <source>
        <dbReference type="ARBA" id="ARBA00023125"/>
    </source>
</evidence>
<keyword evidence="4 13" id="KW-0479">Metal-binding</keyword>
<feature type="binding site" evidence="13">
    <location>
        <position position="79"/>
    </location>
    <ligand>
        <name>Mg(2+)</name>
        <dbReference type="ChEBI" id="CHEBI:18420"/>
        <label>2</label>
    </ligand>
</feature>
<dbReference type="NCBIfam" id="TIGR00228">
    <property type="entry name" value="ruvC"/>
    <property type="match status" value="1"/>
</dbReference>
<dbReference type="GO" id="GO:0006310">
    <property type="term" value="P:DNA recombination"/>
    <property type="evidence" value="ECO:0007669"/>
    <property type="project" value="UniProtKB-UniRule"/>
</dbReference>
<feature type="active site" evidence="13">
    <location>
        <position position="19"/>
    </location>
</feature>
<evidence type="ECO:0000256" key="12">
    <source>
        <dbReference type="ARBA" id="ARBA00029354"/>
    </source>
</evidence>
<comment type="subunit">
    <text evidence="13">Homodimer which binds Holliday junction (HJ) DNA. The HJ becomes 2-fold symmetrical on binding to RuvC with unstacked arms; it has a different conformation from HJ DNA in complex with RuvA. In the full resolvosome a probable DNA-RuvA(4)-RuvB(12)-RuvC(2) complex forms which resolves the HJ.</text>
</comment>
<dbReference type="PANTHER" id="PTHR30194">
    <property type="entry name" value="CROSSOVER JUNCTION ENDODEOXYRIBONUCLEASE RUVC"/>
    <property type="match status" value="1"/>
</dbReference>
<dbReference type="GO" id="GO:0000287">
    <property type="term" value="F:magnesium ion binding"/>
    <property type="evidence" value="ECO:0007669"/>
    <property type="project" value="UniProtKB-UniRule"/>
</dbReference>
<keyword evidence="10 13" id="KW-0233">DNA recombination</keyword>
<dbReference type="GO" id="GO:0006281">
    <property type="term" value="P:DNA repair"/>
    <property type="evidence" value="ECO:0007669"/>
    <property type="project" value="UniProtKB-UniRule"/>
</dbReference>
<keyword evidence="16" id="KW-1185">Reference proteome</keyword>
<comment type="catalytic activity">
    <reaction evidence="12 13">
        <text>Endonucleolytic cleavage at a junction such as a reciprocal single-stranded crossover between two homologous DNA duplexes (Holliday junction).</text>
        <dbReference type="EC" id="3.1.21.10"/>
    </reaction>
</comment>
<dbReference type="FunFam" id="3.30.420.10:FF:000002">
    <property type="entry name" value="Crossover junction endodeoxyribonuclease RuvC"/>
    <property type="match status" value="1"/>
</dbReference>
<keyword evidence="5 13" id="KW-0255">Endonuclease</keyword>
<organism evidence="15 16">
    <name type="scientific">Pyruvatibacter mobilis</name>
    <dbReference type="NCBI Taxonomy" id="1712261"/>
    <lineage>
        <taxon>Bacteria</taxon>
        <taxon>Pseudomonadati</taxon>
        <taxon>Pseudomonadota</taxon>
        <taxon>Alphaproteobacteria</taxon>
        <taxon>Hyphomicrobiales</taxon>
        <taxon>Parvibaculaceae</taxon>
        <taxon>Pyruvatibacter</taxon>
    </lineage>
</organism>
<dbReference type="OrthoDB" id="9805499at2"/>
<dbReference type="CDD" id="cd16962">
    <property type="entry name" value="RuvC"/>
    <property type="match status" value="1"/>
</dbReference>
<dbReference type="GO" id="GO:0048476">
    <property type="term" value="C:Holliday junction resolvase complex"/>
    <property type="evidence" value="ECO:0007669"/>
    <property type="project" value="UniProtKB-UniRule"/>
</dbReference>
<feature type="binding site" evidence="13">
    <location>
        <position position="19"/>
    </location>
    <ligand>
        <name>Mg(2+)</name>
        <dbReference type="ChEBI" id="CHEBI:18420"/>
        <label>1</label>
    </ligand>
</feature>
<name>A0A845QFT6_9HYPH</name>